<reference evidence="1" key="2">
    <citation type="submission" date="2021-01" db="EMBL/GenBank/DDBJ databases">
        <authorList>
            <person name="Schikora-Tamarit M.A."/>
        </authorList>
    </citation>
    <scope>NUCLEOTIDE SEQUENCE</scope>
    <source>
        <strain evidence="1">CBS2887</strain>
    </source>
</reference>
<dbReference type="Proteomes" id="UP000774326">
    <property type="component" value="Unassembled WGS sequence"/>
</dbReference>
<proteinExistence type="predicted"/>
<dbReference type="AlphaFoldDB" id="A0A9P8Q1H2"/>
<gene>
    <name evidence="1" type="ORF">WICPIJ_007569</name>
</gene>
<comment type="caution">
    <text evidence="1">The sequence shown here is derived from an EMBL/GenBank/DDBJ whole genome shotgun (WGS) entry which is preliminary data.</text>
</comment>
<sequence length="175" mass="19731">MKPTTSGKVDKRDWKASLKVPNWYPNNQISMFSHIVFFLDGHTKDDKTRNVGPTSLFVTVQSHSIDNVQHASHLQDRGFRDVQIFSILSFQSLDLFNDLGHILMHASPRQLIQPSNKPVDISGISTFISFCQRTHHNKERRSHEQGFVSIGCPGYETISVGFTVGPELPDQILTG</sequence>
<name>A0A9P8Q1H2_WICPI</name>
<keyword evidence="2" id="KW-1185">Reference proteome</keyword>
<organism evidence="1 2">
    <name type="scientific">Wickerhamomyces pijperi</name>
    <name type="common">Yeast</name>
    <name type="synonym">Pichia pijperi</name>
    <dbReference type="NCBI Taxonomy" id="599730"/>
    <lineage>
        <taxon>Eukaryota</taxon>
        <taxon>Fungi</taxon>
        <taxon>Dikarya</taxon>
        <taxon>Ascomycota</taxon>
        <taxon>Saccharomycotina</taxon>
        <taxon>Saccharomycetes</taxon>
        <taxon>Phaffomycetales</taxon>
        <taxon>Wickerhamomycetaceae</taxon>
        <taxon>Wickerhamomyces</taxon>
    </lineage>
</organism>
<evidence type="ECO:0000313" key="1">
    <source>
        <dbReference type="EMBL" id="KAH3681490.1"/>
    </source>
</evidence>
<protein>
    <submittedName>
        <fullName evidence="1">Uncharacterized protein</fullName>
    </submittedName>
</protein>
<dbReference type="EMBL" id="JAEUBG010004410">
    <property type="protein sequence ID" value="KAH3681490.1"/>
    <property type="molecule type" value="Genomic_DNA"/>
</dbReference>
<reference evidence="1" key="1">
    <citation type="journal article" date="2021" name="Open Biol.">
        <title>Shared evolutionary footprints suggest mitochondrial oxidative damage underlies multiple complex I losses in fungi.</title>
        <authorList>
            <person name="Schikora-Tamarit M.A."/>
            <person name="Marcet-Houben M."/>
            <person name="Nosek J."/>
            <person name="Gabaldon T."/>
        </authorList>
    </citation>
    <scope>NUCLEOTIDE SEQUENCE</scope>
    <source>
        <strain evidence="1">CBS2887</strain>
    </source>
</reference>
<evidence type="ECO:0000313" key="2">
    <source>
        <dbReference type="Proteomes" id="UP000774326"/>
    </source>
</evidence>
<accession>A0A9P8Q1H2</accession>